<dbReference type="SUPFAM" id="SSF52075">
    <property type="entry name" value="Outer arm dynein light chain 1"/>
    <property type="match status" value="1"/>
</dbReference>
<dbReference type="InterPro" id="IPR025875">
    <property type="entry name" value="Leu-rich_rpt_4"/>
</dbReference>
<dbReference type="InterPro" id="IPR050216">
    <property type="entry name" value="LRR_domain-containing"/>
</dbReference>
<dbReference type="FunFam" id="3.80.10.10:FF:000193">
    <property type="entry name" value="Leucine-rich repeat-containing protein 40"/>
    <property type="match status" value="1"/>
</dbReference>
<keyword evidence="1" id="KW-0433">Leucine-rich repeat</keyword>
<dbReference type="SMART" id="SM00365">
    <property type="entry name" value="LRR_SD22"/>
    <property type="match status" value="6"/>
</dbReference>
<dbReference type="EMBL" id="GL832967">
    <property type="protein sequence ID" value="EGD73872.1"/>
    <property type="molecule type" value="Genomic_DNA"/>
</dbReference>
<dbReference type="OMA" id="HNAIPSI"/>
<dbReference type="AlphaFoldDB" id="F2UBK6"/>
<dbReference type="Pfam" id="PF23598">
    <property type="entry name" value="LRR_14"/>
    <property type="match status" value="1"/>
</dbReference>
<dbReference type="RefSeq" id="XP_004993435.1">
    <property type="nucleotide sequence ID" value="XM_004993378.1"/>
</dbReference>
<protein>
    <submittedName>
        <fullName evidence="4">Leucine rich repeat containing protein 40</fullName>
    </submittedName>
</protein>
<dbReference type="GO" id="GO:0005737">
    <property type="term" value="C:cytoplasm"/>
    <property type="evidence" value="ECO:0007669"/>
    <property type="project" value="TreeGrafter"/>
</dbReference>
<proteinExistence type="predicted"/>
<dbReference type="InterPro" id="IPR003591">
    <property type="entry name" value="Leu-rich_rpt_typical-subtyp"/>
</dbReference>
<dbReference type="Proteomes" id="UP000007799">
    <property type="component" value="Unassembled WGS sequence"/>
</dbReference>
<keyword evidence="5" id="KW-1185">Reference proteome</keyword>
<dbReference type="InterPro" id="IPR055414">
    <property type="entry name" value="LRR_R13L4/SHOC2-like"/>
</dbReference>
<dbReference type="InterPro" id="IPR001611">
    <property type="entry name" value="Leu-rich_rpt"/>
</dbReference>
<dbReference type="Pfam" id="PF13855">
    <property type="entry name" value="LRR_8"/>
    <property type="match status" value="2"/>
</dbReference>
<dbReference type="SMART" id="SM00364">
    <property type="entry name" value="LRR_BAC"/>
    <property type="match status" value="11"/>
</dbReference>
<keyword evidence="2" id="KW-0677">Repeat</keyword>
<dbReference type="PROSITE" id="PS51450">
    <property type="entry name" value="LRR"/>
    <property type="match status" value="4"/>
</dbReference>
<dbReference type="KEGG" id="sre:PTSG_05567"/>
<dbReference type="Gene3D" id="3.80.10.10">
    <property type="entry name" value="Ribonuclease Inhibitor"/>
    <property type="match status" value="3"/>
</dbReference>
<dbReference type="SUPFAM" id="SSF52058">
    <property type="entry name" value="L domain-like"/>
    <property type="match status" value="1"/>
</dbReference>
<dbReference type="eggNOG" id="KOG0472">
    <property type="taxonomic scope" value="Eukaryota"/>
</dbReference>
<dbReference type="PANTHER" id="PTHR48051:SF46">
    <property type="entry name" value="LEUCINE RICH REPEAT-CONTAINING DOMAIN PROTEIN"/>
    <property type="match status" value="1"/>
</dbReference>
<sequence>MERQRQGGSGVGDKLLANARKSGQLNISARGLEAIPQAVFHLHEIPPEQTSLSFDSEDKWWESTDLQRLIVASNEIREIPDDVELLGALTLLDAHNNQLERVSDKLGALQELKALNFAHNKLRAIPDGVYALRHLKSLRLTGNQIQDVDERIGALTDLEELDLAENQLRSLPESLGRLAQLRRLALNKNNLQTLPQSIAQLSLITELEIIHNSLTAVPLSLENMASLTRLDLRYNKLTALPRLCNLKALRELSLGFNSITTLGDIRATLPSGLCILDVRDNKLRDLSPSIVHLQALERLDVTNNDLATLPPELGVLPKLKSIVLDGNPMRSLRRDIIARGTQGILKYLRSRMTEEQLAELTSGSVQSEASAQRQEAVAKAEMKASATLDLSEQKLQLVPSKQLEAAQGAGISKLVLRKNLLQNLPAGTDCLASTLTELDLGFNKIDTLSPSIALLGNLTVLDLQGNQLTSLPSELISLASLRDLILSFNRFRQLPECVYDLLALENLVVNDNAIDTLDPHGLTRMPMLACLDGAA</sequence>
<dbReference type="SMART" id="SM00369">
    <property type="entry name" value="LRR_TYP"/>
    <property type="match status" value="12"/>
</dbReference>
<evidence type="ECO:0000259" key="3">
    <source>
        <dbReference type="Pfam" id="PF23598"/>
    </source>
</evidence>
<name>F2UBK6_SALR5</name>
<dbReference type="Pfam" id="PF12799">
    <property type="entry name" value="LRR_4"/>
    <property type="match status" value="1"/>
</dbReference>
<dbReference type="InterPro" id="IPR032675">
    <property type="entry name" value="LRR_dom_sf"/>
</dbReference>
<feature type="domain" description="Disease resistance R13L4/SHOC-2-like LRR" evidence="3">
    <location>
        <begin position="129"/>
        <end position="211"/>
    </location>
</feature>
<dbReference type="STRING" id="946362.F2UBK6"/>
<reference evidence="4" key="1">
    <citation type="submission" date="2009-08" db="EMBL/GenBank/DDBJ databases">
        <title>Annotation of Salpingoeca rosetta.</title>
        <authorList>
            <consortium name="The Broad Institute Genome Sequencing Platform"/>
            <person name="Russ C."/>
            <person name="Cuomo C."/>
            <person name="Burger G."/>
            <person name="Gray M.W."/>
            <person name="Holland P.W.H."/>
            <person name="King N."/>
            <person name="Lang F.B.F."/>
            <person name="Roger A.J."/>
            <person name="Ruiz-Trillo I."/>
            <person name="Young S.K."/>
            <person name="Zeng Q."/>
            <person name="Gargeya S."/>
            <person name="Alvarado L."/>
            <person name="Berlin A."/>
            <person name="Chapman S.B."/>
            <person name="Chen Z."/>
            <person name="Freedman E."/>
            <person name="Gellesch M."/>
            <person name="Goldberg J."/>
            <person name="Griggs A."/>
            <person name="Gujja S."/>
            <person name="Heilman E."/>
            <person name="Heiman D."/>
            <person name="Howarth C."/>
            <person name="Mehta T."/>
            <person name="Neiman D."/>
            <person name="Pearson M."/>
            <person name="Roberts A."/>
            <person name="Saif S."/>
            <person name="Shea T."/>
            <person name="Shenoy N."/>
            <person name="Sisk P."/>
            <person name="Stolte C."/>
            <person name="Sykes S."/>
            <person name="White J."/>
            <person name="Yandava C."/>
            <person name="Haas B."/>
            <person name="Nusbaum C."/>
            <person name="Birren B."/>
        </authorList>
    </citation>
    <scope>NUCLEOTIDE SEQUENCE [LARGE SCALE GENOMIC DNA]</scope>
    <source>
        <strain evidence="4">ATCC 50818</strain>
    </source>
</reference>
<organism evidence="5">
    <name type="scientific">Salpingoeca rosetta (strain ATCC 50818 / BSB-021)</name>
    <dbReference type="NCBI Taxonomy" id="946362"/>
    <lineage>
        <taxon>Eukaryota</taxon>
        <taxon>Choanoflagellata</taxon>
        <taxon>Craspedida</taxon>
        <taxon>Salpingoecidae</taxon>
        <taxon>Salpingoeca</taxon>
    </lineage>
</organism>
<dbReference type="GeneID" id="16074012"/>
<dbReference type="OrthoDB" id="660555at2759"/>
<dbReference type="PANTHER" id="PTHR48051">
    <property type="match status" value="1"/>
</dbReference>
<dbReference type="FunCoup" id="F2UBK6">
    <property type="interactions" value="587"/>
</dbReference>
<evidence type="ECO:0000313" key="4">
    <source>
        <dbReference type="EMBL" id="EGD73872.1"/>
    </source>
</evidence>
<evidence type="ECO:0000256" key="2">
    <source>
        <dbReference type="ARBA" id="ARBA00022737"/>
    </source>
</evidence>
<accession>F2UBK6</accession>
<dbReference type="InParanoid" id="F2UBK6"/>
<gene>
    <name evidence="4" type="ORF">PTSG_05567</name>
</gene>
<evidence type="ECO:0000313" key="5">
    <source>
        <dbReference type="Proteomes" id="UP000007799"/>
    </source>
</evidence>
<evidence type="ECO:0000256" key="1">
    <source>
        <dbReference type="ARBA" id="ARBA00022614"/>
    </source>
</evidence>
<dbReference type="FunFam" id="3.80.10.10:FF:000116">
    <property type="entry name" value="Leucine-rich repeat-containing protein 40"/>
    <property type="match status" value="1"/>
</dbReference>